<gene>
    <name evidence="1" type="ORF">C2845_PM10G00100</name>
</gene>
<sequence>MFSLSTDWLSLIAPVLKVDNKSTTLLMRMENPVHHDGASTLTQNFISYGVCKERGRMMPSESMSGLVASSPSCVFDGIKFHTLLARSASPTSTRGGCLGGNSSTQEKYATVQCWPQLGGLPNLVLEVQCPHCIILFL</sequence>
<comment type="caution">
    <text evidence="1">The sequence shown here is derived from an EMBL/GenBank/DDBJ whole genome shotgun (WGS) entry which is preliminary data.</text>
</comment>
<evidence type="ECO:0000313" key="2">
    <source>
        <dbReference type="Proteomes" id="UP000275267"/>
    </source>
</evidence>
<dbReference type="AlphaFoldDB" id="A0A3L6PCZ3"/>
<organism evidence="1 2">
    <name type="scientific">Panicum miliaceum</name>
    <name type="common">Proso millet</name>
    <name type="synonym">Broomcorn millet</name>
    <dbReference type="NCBI Taxonomy" id="4540"/>
    <lineage>
        <taxon>Eukaryota</taxon>
        <taxon>Viridiplantae</taxon>
        <taxon>Streptophyta</taxon>
        <taxon>Embryophyta</taxon>
        <taxon>Tracheophyta</taxon>
        <taxon>Spermatophyta</taxon>
        <taxon>Magnoliopsida</taxon>
        <taxon>Liliopsida</taxon>
        <taxon>Poales</taxon>
        <taxon>Poaceae</taxon>
        <taxon>PACMAD clade</taxon>
        <taxon>Panicoideae</taxon>
        <taxon>Panicodae</taxon>
        <taxon>Paniceae</taxon>
        <taxon>Panicinae</taxon>
        <taxon>Panicum</taxon>
        <taxon>Panicum sect. Panicum</taxon>
    </lineage>
</organism>
<name>A0A3L6PCZ3_PANMI</name>
<keyword evidence="2" id="KW-1185">Reference proteome</keyword>
<proteinExistence type="predicted"/>
<accession>A0A3L6PCZ3</accession>
<dbReference type="EMBL" id="PQIB02000018">
    <property type="protein sequence ID" value="RLM55433.1"/>
    <property type="molecule type" value="Genomic_DNA"/>
</dbReference>
<dbReference type="Proteomes" id="UP000275267">
    <property type="component" value="Unassembled WGS sequence"/>
</dbReference>
<reference evidence="2" key="1">
    <citation type="journal article" date="2019" name="Nat. Commun.">
        <title>The genome of broomcorn millet.</title>
        <authorList>
            <person name="Zou C."/>
            <person name="Miki D."/>
            <person name="Li D."/>
            <person name="Tang Q."/>
            <person name="Xiao L."/>
            <person name="Rajput S."/>
            <person name="Deng P."/>
            <person name="Jia W."/>
            <person name="Huang R."/>
            <person name="Zhang M."/>
            <person name="Sun Y."/>
            <person name="Hu J."/>
            <person name="Fu X."/>
            <person name="Schnable P.S."/>
            <person name="Li F."/>
            <person name="Zhang H."/>
            <person name="Feng B."/>
            <person name="Zhu X."/>
            <person name="Liu R."/>
            <person name="Schnable J.C."/>
            <person name="Zhu J.-K."/>
            <person name="Zhang H."/>
        </authorList>
    </citation>
    <scope>NUCLEOTIDE SEQUENCE [LARGE SCALE GENOMIC DNA]</scope>
</reference>
<protein>
    <submittedName>
        <fullName evidence="1">Uncharacterized protein</fullName>
    </submittedName>
</protein>
<evidence type="ECO:0000313" key="1">
    <source>
        <dbReference type="EMBL" id="RLM55433.1"/>
    </source>
</evidence>